<dbReference type="GO" id="GO:0008270">
    <property type="term" value="F:zinc ion binding"/>
    <property type="evidence" value="ECO:0007669"/>
    <property type="project" value="InterPro"/>
</dbReference>
<keyword evidence="5" id="KW-0539">Nucleus</keyword>
<evidence type="ECO:0000313" key="9">
    <source>
        <dbReference type="EMBL" id="QQK43059.1"/>
    </source>
</evidence>
<dbReference type="GeneID" id="26233699"/>
<organism evidence="9 10">
    <name type="scientific">Penicillium digitatum</name>
    <name type="common">Green mold</name>
    <dbReference type="NCBI Taxonomy" id="36651"/>
    <lineage>
        <taxon>Eukaryota</taxon>
        <taxon>Fungi</taxon>
        <taxon>Dikarya</taxon>
        <taxon>Ascomycota</taxon>
        <taxon>Pezizomycotina</taxon>
        <taxon>Eurotiomycetes</taxon>
        <taxon>Eurotiomycetidae</taxon>
        <taxon>Eurotiales</taxon>
        <taxon>Aspergillaceae</taxon>
        <taxon>Penicillium</taxon>
    </lineage>
</organism>
<dbReference type="PROSITE" id="PS50048">
    <property type="entry name" value="ZN2_CY6_FUNGAL_2"/>
    <property type="match status" value="1"/>
</dbReference>
<gene>
    <name evidence="9" type="ORF">Pdw03_6960</name>
</gene>
<reference evidence="9 10" key="1">
    <citation type="submission" date="2020-08" db="EMBL/GenBank/DDBJ databases">
        <title>The completed genome sequence of the pathogenic ascomycete fungus Penicillium digitatum.</title>
        <authorList>
            <person name="Wang M."/>
        </authorList>
    </citation>
    <scope>NUCLEOTIDE SEQUENCE [LARGE SCALE GENOMIC DNA]</scope>
    <source>
        <strain evidence="9 10">PdW03</strain>
    </source>
</reference>
<evidence type="ECO:0000256" key="3">
    <source>
        <dbReference type="ARBA" id="ARBA00023125"/>
    </source>
</evidence>
<sequence length="685" mass="76745">MNGVLNSQAYGDSTLRQQVSHLPRPEHGHVKKRQRKRKACDTCRHRKIKCEVTTKSKCSFCSKANIPCSLVDHRRQRQLKNLNMIDRLEMNIQRMEAHFQKIGFDLGEVVNGSSLIEGLEQSDESPSSSPAENTHLIHQTGVWNPKPRHLVAEQDPSAATQKVYHSLVDSALDEFDPVVPADLTCFYVPRCFTGTPNPGFSALSSEGTEWITHKSEGASVDNLQSFLSLGRHQGSNRSPLEGLFPDKPFSPLPSKDEKLSLVNDYLQQINSLIPIFQPSSLLSLCEDDNLQGILNIPGRWASLNVVLALGYMLRIKNSSLVQTDRQKSWMFMKNALGVLNELCFGLPDLWTVQALIGMIFFLLGTLSSQPCGYLISSAMRLCHQIRLERCESGSGLRAEELEHRRRIFWIAYCLDKEISLRVGIPLAQRDDDMDVLLPTEVPPDNMGTVSTTDQRRTFNVFRSMCELALIRSQIYKHLYSVAAADRPLVEVAAAVAMLNEKLQLWKDSIPTEFQPESKRFSAFPKSSTISATLLFLHFSYFSCLIAIHRVPAARGSRLAMDLVERNNVYNVPHPVVSMSESLCTTAATASINLMKYIPKSNIALIGMMIYYPILASKTLSSAIVQNPRDTSRIYHIRLIMQVETFVSSLVLDTPNEGIDGLLKDCAEYRSLAEAAVREATQLCRG</sequence>
<dbReference type="InterPro" id="IPR050987">
    <property type="entry name" value="AtrR-like"/>
</dbReference>
<dbReference type="AlphaFoldDB" id="A0A7T6XKZ3"/>
<evidence type="ECO:0000256" key="6">
    <source>
        <dbReference type="SAM" id="MobiDB-lite"/>
    </source>
</evidence>
<evidence type="ECO:0000313" key="10">
    <source>
        <dbReference type="Proteomes" id="UP000595662"/>
    </source>
</evidence>
<dbReference type="Proteomes" id="UP000595662">
    <property type="component" value="Chromosome 2"/>
</dbReference>
<dbReference type="PANTHER" id="PTHR46910:SF25">
    <property type="entry name" value="ABC-TRANSPORTER-REGULATING TRANSCRIPTION FACTOR"/>
    <property type="match status" value="1"/>
</dbReference>
<evidence type="ECO:0000256" key="5">
    <source>
        <dbReference type="ARBA" id="ARBA00023242"/>
    </source>
</evidence>
<dbReference type="CDD" id="cd00067">
    <property type="entry name" value="GAL4"/>
    <property type="match status" value="1"/>
</dbReference>
<keyword evidence="1" id="KW-0479">Metal-binding</keyword>
<dbReference type="VEuPathDB" id="FungiDB:PDIP_53820"/>
<dbReference type="InterPro" id="IPR007219">
    <property type="entry name" value="XnlR_reg_dom"/>
</dbReference>
<accession>A0A7T6XKZ3</accession>
<dbReference type="SMART" id="SM00066">
    <property type="entry name" value="GAL4"/>
    <property type="match status" value="1"/>
</dbReference>
<dbReference type="SUPFAM" id="SSF57701">
    <property type="entry name" value="Zn2/Cys6 DNA-binding domain"/>
    <property type="match status" value="1"/>
</dbReference>
<evidence type="ECO:0000256" key="1">
    <source>
        <dbReference type="ARBA" id="ARBA00022723"/>
    </source>
</evidence>
<dbReference type="KEGG" id="pdp:PDIP_53830"/>
<dbReference type="VEuPathDB" id="FungiDB:PDIP_53830"/>
<dbReference type="SMART" id="SM00906">
    <property type="entry name" value="Fungal_trans"/>
    <property type="match status" value="1"/>
</dbReference>
<dbReference type="Gene3D" id="4.10.240.10">
    <property type="entry name" value="Zn(2)-C6 fungal-type DNA-binding domain"/>
    <property type="match status" value="1"/>
</dbReference>
<dbReference type="CDD" id="cd12148">
    <property type="entry name" value="fungal_TF_MHR"/>
    <property type="match status" value="1"/>
</dbReference>
<evidence type="ECO:0000256" key="7">
    <source>
        <dbReference type="SAM" id="Phobius"/>
    </source>
</evidence>
<keyword evidence="3" id="KW-0238">DNA-binding</keyword>
<dbReference type="GO" id="GO:0006351">
    <property type="term" value="P:DNA-templated transcription"/>
    <property type="evidence" value="ECO:0007669"/>
    <property type="project" value="InterPro"/>
</dbReference>
<feature type="domain" description="Zn(2)-C6 fungal-type" evidence="8">
    <location>
        <begin position="39"/>
        <end position="70"/>
    </location>
</feature>
<dbReference type="Pfam" id="PF00172">
    <property type="entry name" value="Zn_clus"/>
    <property type="match status" value="1"/>
</dbReference>
<evidence type="ECO:0000256" key="4">
    <source>
        <dbReference type="ARBA" id="ARBA00023163"/>
    </source>
</evidence>
<keyword evidence="4" id="KW-0804">Transcription</keyword>
<proteinExistence type="predicted"/>
<feature type="transmembrane region" description="Helical" evidence="7">
    <location>
        <begin position="528"/>
        <end position="547"/>
    </location>
</feature>
<dbReference type="PANTHER" id="PTHR46910">
    <property type="entry name" value="TRANSCRIPTION FACTOR PDR1"/>
    <property type="match status" value="1"/>
</dbReference>
<evidence type="ECO:0000256" key="2">
    <source>
        <dbReference type="ARBA" id="ARBA00023015"/>
    </source>
</evidence>
<dbReference type="InterPro" id="IPR036864">
    <property type="entry name" value="Zn2-C6_fun-type_DNA-bd_sf"/>
</dbReference>
<keyword evidence="2" id="KW-0805">Transcription regulation</keyword>
<dbReference type="PROSITE" id="PS00463">
    <property type="entry name" value="ZN2_CY6_FUNGAL_1"/>
    <property type="match status" value="1"/>
</dbReference>
<keyword evidence="7" id="KW-0472">Membrane</keyword>
<keyword evidence="7" id="KW-1133">Transmembrane helix</keyword>
<feature type="region of interest" description="Disordered" evidence="6">
    <location>
        <begin position="14"/>
        <end position="33"/>
    </location>
</feature>
<evidence type="ECO:0000259" key="8">
    <source>
        <dbReference type="PROSITE" id="PS50048"/>
    </source>
</evidence>
<dbReference type="GO" id="GO:0003677">
    <property type="term" value="F:DNA binding"/>
    <property type="evidence" value="ECO:0007669"/>
    <property type="project" value="UniProtKB-KW"/>
</dbReference>
<keyword evidence="7" id="KW-0812">Transmembrane</keyword>
<dbReference type="GO" id="GO:0000981">
    <property type="term" value="F:DNA-binding transcription factor activity, RNA polymerase II-specific"/>
    <property type="evidence" value="ECO:0007669"/>
    <property type="project" value="InterPro"/>
</dbReference>
<protein>
    <submittedName>
        <fullName evidence="9">Fungal transcriptional regulatory protein, N-terminal</fullName>
    </submittedName>
</protein>
<name>A0A7T6XKZ3_PENDI</name>
<dbReference type="EMBL" id="CP060775">
    <property type="protein sequence ID" value="QQK43059.1"/>
    <property type="molecule type" value="Genomic_DNA"/>
</dbReference>
<dbReference type="Pfam" id="PF04082">
    <property type="entry name" value="Fungal_trans"/>
    <property type="match status" value="1"/>
</dbReference>
<dbReference type="InterPro" id="IPR001138">
    <property type="entry name" value="Zn2Cys6_DnaBD"/>
</dbReference>
<dbReference type="RefSeq" id="XP_014534376.2">
    <property type="nucleotide sequence ID" value="XM_014678890.2"/>
</dbReference>